<dbReference type="EMBL" id="KQ241939">
    <property type="protein sequence ID" value="KNC82298.1"/>
    <property type="molecule type" value="Genomic_DNA"/>
</dbReference>
<feature type="region of interest" description="Disordered" evidence="1">
    <location>
        <begin position="133"/>
        <end position="182"/>
    </location>
</feature>
<feature type="compositionally biased region" description="Polar residues" evidence="1">
    <location>
        <begin position="334"/>
        <end position="344"/>
    </location>
</feature>
<feature type="compositionally biased region" description="Basic and acidic residues" evidence="1">
    <location>
        <begin position="462"/>
        <end position="472"/>
    </location>
</feature>
<dbReference type="GeneID" id="25905921"/>
<gene>
    <name evidence="2" type="ORF">SARC_05417</name>
</gene>
<feature type="compositionally biased region" description="Basic residues" evidence="1">
    <location>
        <begin position="546"/>
        <end position="556"/>
    </location>
</feature>
<dbReference type="RefSeq" id="XP_014156200.1">
    <property type="nucleotide sequence ID" value="XM_014300725.1"/>
</dbReference>
<protein>
    <submittedName>
        <fullName evidence="2">Uncharacterized protein</fullName>
    </submittedName>
</protein>
<feature type="region of interest" description="Disordered" evidence="1">
    <location>
        <begin position="546"/>
        <end position="609"/>
    </location>
</feature>
<feature type="compositionally biased region" description="Basic and acidic residues" evidence="1">
    <location>
        <begin position="419"/>
        <end position="431"/>
    </location>
</feature>
<evidence type="ECO:0000313" key="2">
    <source>
        <dbReference type="EMBL" id="KNC82298.1"/>
    </source>
</evidence>
<evidence type="ECO:0000313" key="3">
    <source>
        <dbReference type="Proteomes" id="UP000054560"/>
    </source>
</evidence>
<feature type="compositionally biased region" description="Low complexity" evidence="1">
    <location>
        <begin position="321"/>
        <end position="333"/>
    </location>
</feature>
<feature type="region of interest" description="Disordered" evidence="1">
    <location>
        <begin position="287"/>
        <end position="349"/>
    </location>
</feature>
<feature type="compositionally biased region" description="Polar residues" evidence="1">
    <location>
        <begin position="290"/>
        <end position="304"/>
    </location>
</feature>
<feature type="compositionally biased region" description="Basic and acidic residues" evidence="1">
    <location>
        <begin position="734"/>
        <end position="752"/>
    </location>
</feature>
<feature type="region of interest" description="Disordered" evidence="1">
    <location>
        <begin position="450"/>
        <end position="505"/>
    </location>
</feature>
<feature type="compositionally biased region" description="Basic and acidic residues" evidence="1">
    <location>
        <begin position="572"/>
        <end position="582"/>
    </location>
</feature>
<organism evidence="2 3">
    <name type="scientific">Sphaeroforma arctica JP610</name>
    <dbReference type="NCBI Taxonomy" id="667725"/>
    <lineage>
        <taxon>Eukaryota</taxon>
        <taxon>Ichthyosporea</taxon>
        <taxon>Ichthyophonida</taxon>
        <taxon>Sphaeroforma</taxon>
    </lineage>
</organism>
<feature type="compositionally biased region" description="Polar residues" evidence="1">
    <location>
        <begin position="409"/>
        <end position="418"/>
    </location>
</feature>
<name>A0A0L0G277_9EUKA</name>
<keyword evidence="3" id="KW-1185">Reference proteome</keyword>
<accession>A0A0L0G277</accession>
<feature type="region of interest" description="Disordered" evidence="1">
    <location>
        <begin position="733"/>
        <end position="752"/>
    </location>
</feature>
<dbReference type="Proteomes" id="UP000054560">
    <property type="component" value="Unassembled WGS sequence"/>
</dbReference>
<proteinExistence type="predicted"/>
<dbReference type="AlphaFoldDB" id="A0A0L0G277"/>
<evidence type="ECO:0000256" key="1">
    <source>
        <dbReference type="SAM" id="MobiDB-lite"/>
    </source>
</evidence>
<reference evidence="2 3" key="1">
    <citation type="submission" date="2011-02" db="EMBL/GenBank/DDBJ databases">
        <title>The Genome Sequence of Sphaeroforma arctica JP610.</title>
        <authorList>
            <consortium name="The Broad Institute Genome Sequencing Platform"/>
            <person name="Russ C."/>
            <person name="Cuomo C."/>
            <person name="Young S.K."/>
            <person name="Zeng Q."/>
            <person name="Gargeya S."/>
            <person name="Alvarado L."/>
            <person name="Berlin A."/>
            <person name="Chapman S.B."/>
            <person name="Chen Z."/>
            <person name="Freedman E."/>
            <person name="Gellesch M."/>
            <person name="Goldberg J."/>
            <person name="Griggs A."/>
            <person name="Gujja S."/>
            <person name="Heilman E."/>
            <person name="Heiman D."/>
            <person name="Howarth C."/>
            <person name="Mehta T."/>
            <person name="Neiman D."/>
            <person name="Pearson M."/>
            <person name="Roberts A."/>
            <person name="Saif S."/>
            <person name="Shea T."/>
            <person name="Shenoy N."/>
            <person name="Sisk P."/>
            <person name="Stolte C."/>
            <person name="Sykes S."/>
            <person name="White J."/>
            <person name="Yandava C."/>
            <person name="Burger G."/>
            <person name="Gray M.W."/>
            <person name="Holland P.W.H."/>
            <person name="King N."/>
            <person name="Lang F.B.F."/>
            <person name="Roger A.J."/>
            <person name="Ruiz-Trillo I."/>
            <person name="Haas B."/>
            <person name="Nusbaum C."/>
            <person name="Birren B."/>
        </authorList>
    </citation>
    <scope>NUCLEOTIDE SEQUENCE [LARGE SCALE GENOMIC DNA]</scope>
    <source>
        <strain evidence="2 3">JP610</strain>
    </source>
</reference>
<sequence>MVTQASTYYPYPAEEYMYISHVKVYRTNLYIHNPADLSIWKHEPFSSSDWREWVGTQARNCRRSHDRYLRDTLHIRPEMDEMRALQRSTEHLFVRALDRMEGNYTQRLTDTLRETTTAFRGEISELRAALRRLGQSSSPARRDGDPPSSHIHAYNTHAHGYENNHNHSHNQGQGMPIQGNQHQGSGAWMFAHGGESSNNGRHITNDIGMDVFAGAGGAARLSTDNPLNFNSTENTNNLDMYTNIGADPLDFGTDSHTNTTTAHTNTADTDEFGLNLNTNIRVHRRATVDAGTQTNDTDAQSNAGETGEGIDNDAQTHTDTHTQTPDIHTQTPDIHTQTPDTHAQSPDAEAEDMPQAIEYIPPELPSSPEFNAELMSTPLPAPSSLMLLPPIDPRYMTTLSEPVPYGSVESASGISLDSATKDPDGDEHGDAYSDGVGEDASISMDVEATEPYEGEPSATEMVDSRPKTSQERHTRRSKRQEGARANGDAAINGHAPVNGDAAINGHAPAKGTNGCGGGLALEMPGAVEGVSARKFGTTTLRIVHSGKRRLREHSHRGVAPTANTCKKRRTDKVRDHGDRNGVELESELEGDAGPPTPVVAGTKTHKKKQRNDNLLVKNHKSNFRAILRYTPTMEAQLAHRLDEMTEKNVKRYSRYKATFEFVKIVAHVHHAYVHQISVEDAEIKAAADEDERGAMERALVKHMNSMEGKEIDGVRQTALLIMDRVLGCATVEDAESRGSDDQHDQADGTADFRRGVRGAPKWMMRKLGKCPSRDSPCLKKKQNGQCGTDGVCSIIGRTTMNRISIVHLNAMVGGQAESSADYGPSARVHQGRKLGICPV</sequence>
<feature type="region of interest" description="Disordered" evidence="1">
    <location>
        <begin position="406"/>
        <end position="437"/>
    </location>
</feature>